<sequence length="314" mass="37066">MKDKLLRGLLNAQSIINDDNIKMILLEIPQLIEEKRGSDEYTGVINLKKLYLNACVYLGHYIRPYHTLKSLDDITSELNGQMYIEKYFSSAEETHYTVHMLGKVQQFYGKALTELLLAFDTPQAERQRKIETGCRNFENSMALLIQLKGSFFKEKEYFILDMYFTFLTLLAVLKRNEEFNNYYKLIFSHELDFSDQACHMLFYQMEIMLLTLGEQYEAALAIYRCFFETEKKSYFPTLGTFIIQCFEKTGNDQEYERFLKKAYTCELEKFSGMNELVLESLLRNRKNMTLDIYIDSFEQDFNIIGGKPAVYKFN</sequence>
<comment type="caution">
    <text evidence="1">The sequence shown here is derived from an EMBL/GenBank/DDBJ whole genome shotgun (WGS) entry which is preliminary data.</text>
</comment>
<protein>
    <submittedName>
        <fullName evidence="1">Uncharacterized protein</fullName>
    </submittedName>
</protein>
<gene>
    <name evidence="1" type="ORF">CD32_21170</name>
</gene>
<proteinExistence type="predicted"/>
<dbReference type="RefSeq" id="WP_036158808.1">
    <property type="nucleotide sequence ID" value="NZ_AVCX01000001.1"/>
</dbReference>
<reference evidence="1 2" key="1">
    <citation type="submission" date="2014-02" db="EMBL/GenBank/DDBJ databases">
        <title>Draft genome sequence of Lysinibacillus odysseyi NBRC 100172.</title>
        <authorList>
            <person name="Zhang F."/>
            <person name="Wang G."/>
            <person name="Zhang L."/>
        </authorList>
    </citation>
    <scope>NUCLEOTIDE SEQUENCE [LARGE SCALE GENOMIC DNA]</scope>
    <source>
        <strain evidence="1 2">NBRC 100172</strain>
    </source>
</reference>
<organism evidence="1 2">
    <name type="scientific">Lysinibacillus odysseyi 34hs-1 = NBRC 100172</name>
    <dbReference type="NCBI Taxonomy" id="1220589"/>
    <lineage>
        <taxon>Bacteria</taxon>
        <taxon>Bacillati</taxon>
        <taxon>Bacillota</taxon>
        <taxon>Bacilli</taxon>
        <taxon>Bacillales</taxon>
        <taxon>Bacillaceae</taxon>
        <taxon>Lysinibacillus</taxon>
    </lineage>
</organism>
<dbReference type="AlphaFoldDB" id="A0A0A3J477"/>
<evidence type="ECO:0000313" key="1">
    <source>
        <dbReference type="EMBL" id="KGR81837.1"/>
    </source>
</evidence>
<name>A0A0A3J477_9BACI</name>
<evidence type="ECO:0000313" key="2">
    <source>
        <dbReference type="Proteomes" id="UP000030437"/>
    </source>
</evidence>
<keyword evidence="2" id="KW-1185">Reference proteome</keyword>
<accession>A0A0A3J477</accession>
<dbReference type="Proteomes" id="UP000030437">
    <property type="component" value="Unassembled WGS sequence"/>
</dbReference>
<dbReference type="EMBL" id="JPVP01000060">
    <property type="protein sequence ID" value="KGR81837.1"/>
    <property type="molecule type" value="Genomic_DNA"/>
</dbReference>